<dbReference type="EMBL" id="FWFW01000007">
    <property type="protein sequence ID" value="SLN50107.1"/>
    <property type="molecule type" value="Genomic_DNA"/>
</dbReference>
<gene>
    <name evidence="1" type="ORF">PAM7971_02474</name>
</gene>
<dbReference type="OrthoDB" id="7868545at2"/>
<evidence type="ECO:0000313" key="2">
    <source>
        <dbReference type="Proteomes" id="UP000193307"/>
    </source>
</evidence>
<protein>
    <submittedName>
        <fullName evidence="1">Uncharacterized protein</fullName>
    </submittedName>
</protein>
<dbReference type="AlphaFoldDB" id="A0A1Y5T1L1"/>
<accession>A0A1Y5T1L1</accession>
<organism evidence="1 2">
    <name type="scientific">Pacificibacter marinus</name>
    <dbReference type="NCBI Taxonomy" id="658057"/>
    <lineage>
        <taxon>Bacteria</taxon>
        <taxon>Pseudomonadati</taxon>
        <taxon>Pseudomonadota</taxon>
        <taxon>Alphaproteobacteria</taxon>
        <taxon>Rhodobacterales</taxon>
        <taxon>Roseobacteraceae</taxon>
        <taxon>Pacificibacter</taxon>
    </lineage>
</organism>
<reference evidence="1 2" key="1">
    <citation type="submission" date="2017-03" db="EMBL/GenBank/DDBJ databases">
        <authorList>
            <person name="Afonso C.L."/>
            <person name="Miller P.J."/>
            <person name="Scott M.A."/>
            <person name="Spackman E."/>
            <person name="Goraichik I."/>
            <person name="Dimitrov K.M."/>
            <person name="Suarez D.L."/>
            <person name="Swayne D.E."/>
        </authorList>
    </citation>
    <scope>NUCLEOTIDE SEQUENCE [LARGE SCALE GENOMIC DNA]</scope>
    <source>
        <strain evidence="1 2">CECT 7971</strain>
    </source>
</reference>
<evidence type="ECO:0000313" key="1">
    <source>
        <dbReference type="EMBL" id="SLN50107.1"/>
    </source>
</evidence>
<proteinExistence type="predicted"/>
<keyword evidence="2" id="KW-1185">Reference proteome</keyword>
<dbReference type="Proteomes" id="UP000193307">
    <property type="component" value="Unassembled WGS sequence"/>
</dbReference>
<sequence>MFGIVLWSDPKRQKAIVWCEDCAKLAYASASDIMIDDSETLSIGDLVQFTLVTFGDFRGCTNLTLLDSKIAPNISEHLLRAASNTQPNLRVVNG</sequence>
<name>A0A1Y5T1L1_9RHOB</name>